<dbReference type="GO" id="GO:0005886">
    <property type="term" value="C:plasma membrane"/>
    <property type="evidence" value="ECO:0007669"/>
    <property type="project" value="TreeGrafter"/>
</dbReference>
<feature type="transmembrane region" description="Helical" evidence="5">
    <location>
        <begin position="295"/>
        <end position="317"/>
    </location>
</feature>
<evidence type="ECO:0000256" key="4">
    <source>
        <dbReference type="ARBA" id="ARBA00023136"/>
    </source>
</evidence>
<keyword evidence="3 5" id="KW-1133">Transmembrane helix</keyword>
<dbReference type="Pfam" id="PF03595">
    <property type="entry name" value="SLAC1"/>
    <property type="match status" value="1"/>
</dbReference>
<comment type="subcellular location">
    <subcellularLocation>
        <location evidence="1">Membrane</location>
        <topology evidence="1">Multi-pass membrane protein</topology>
    </subcellularLocation>
</comment>
<dbReference type="PANTHER" id="PTHR37955:SF1">
    <property type="entry name" value="DEP DOMAIN-CONTAINING PROTEIN"/>
    <property type="match status" value="1"/>
</dbReference>
<evidence type="ECO:0000256" key="5">
    <source>
        <dbReference type="SAM" id="Phobius"/>
    </source>
</evidence>
<comment type="caution">
    <text evidence="6">The sequence shown here is derived from an EMBL/GenBank/DDBJ whole genome shotgun (WGS) entry which is preliminary data.</text>
</comment>
<protein>
    <recommendedName>
        <fullName evidence="8">C4-dicarboxylate ABC transporter</fullName>
    </recommendedName>
</protein>
<feature type="transmembrane region" description="Helical" evidence="5">
    <location>
        <begin position="269"/>
        <end position="289"/>
    </location>
</feature>
<feature type="transmembrane region" description="Helical" evidence="5">
    <location>
        <begin position="82"/>
        <end position="102"/>
    </location>
</feature>
<evidence type="ECO:0000256" key="2">
    <source>
        <dbReference type="ARBA" id="ARBA00022692"/>
    </source>
</evidence>
<dbReference type="InterPro" id="IPR052951">
    <property type="entry name" value="Tellurite_res_ion_channel"/>
</dbReference>
<dbReference type="STRING" id="28885.EI16_02310"/>
<feature type="transmembrane region" description="Helical" evidence="5">
    <location>
        <begin position="12"/>
        <end position="31"/>
    </location>
</feature>
<dbReference type="InterPro" id="IPR038665">
    <property type="entry name" value="Voltage-dep_anion_channel_sf"/>
</dbReference>
<feature type="transmembrane region" description="Helical" evidence="5">
    <location>
        <begin position="237"/>
        <end position="257"/>
    </location>
</feature>
<feature type="transmembrane region" description="Helical" evidence="5">
    <location>
        <begin position="177"/>
        <end position="201"/>
    </location>
</feature>
<evidence type="ECO:0000313" key="6">
    <source>
        <dbReference type="EMBL" id="KDN95158.1"/>
    </source>
</evidence>
<accession>A0A066ZMX5</accession>
<evidence type="ECO:0008006" key="8">
    <source>
        <dbReference type="Google" id="ProtNLM"/>
    </source>
</evidence>
<evidence type="ECO:0000256" key="3">
    <source>
        <dbReference type="ARBA" id="ARBA00022989"/>
    </source>
</evidence>
<dbReference type="InterPro" id="IPR004695">
    <property type="entry name" value="SLAC1/Mae1/Ssu1/TehA"/>
</dbReference>
<dbReference type="EMBL" id="JMIU01000001">
    <property type="protein sequence ID" value="KDN95158.1"/>
    <property type="molecule type" value="Genomic_DNA"/>
</dbReference>
<reference evidence="6 7" key="1">
    <citation type="submission" date="2014-04" db="EMBL/GenBank/DDBJ databases">
        <title>Draft genome sequence of Hydrogenovibrio marinus MH-110, a model organism for aerobic H2 metabolism.</title>
        <authorList>
            <person name="Cha H.J."/>
            <person name="Jo B.H."/>
            <person name="Hwang B.H."/>
        </authorList>
    </citation>
    <scope>NUCLEOTIDE SEQUENCE [LARGE SCALE GENOMIC DNA]</scope>
    <source>
        <strain evidence="6 7">MH-110</strain>
    </source>
</reference>
<dbReference type="Gene3D" id="1.50.10.150">
    <property type="entry name" value="Voltage-dependent anion channel"/>
    <property type="match status" value="1"/>
</dbReference>
<dbReference type="GO" id="GO:0046583">
    <property type="term" value="F:monoatomic cation efflux transmembrane transporter activity"/>
    <property type="evidence" value="ECO:0007669"/>
    <property type="project" value="TreeGrafter"/>
</dbReference>
<feature type="transmembrane region" description="Helical" evidence="5">
    <location>
        <begin position="46"/>
        <end position="70"/>
    </location>
</feature>
<feature type="transmembrane region" description="Helical" evidence="5">
    <location>
        <begin position="152"/>
        <end position="171"/>
    </location>
</feature>
<keyword evidence="4 5" id="KW-0472">Membrane</keyword>
<dbReference type="AlphaFoldDB" id="A0A066ZMX5"/>
<dbReference type="Proteomes" id="UP000027341">
    <property type="component" value="Unassembled WGS sequence"/>
</dbReference>
<evidence type="ECO:0000256" key="1">
    <source>
        <dbReference type="ARBA" id="ARBA00004141"/>
    </source>
</evidence>
<feature type="transmembrane region" description="Helical" evidence="5">
    <location>
        <begin position="213"/>
        <end position="231"/>
    </location>
</feature>
<feature type="transmembrane region" description="Helical" evidence="5">
    <location>
        <begin position="114"/>
        <end position="131"/>
    </location>
</feature>
<gene>
    <name evidence="6" type="ORF">EI16_02310</name>
</gene>
<evidence type="ECO:0000313" key="7">
    <source>
        <dbReference type="Proteomes" id="UP000027341"/>
    </source>
</evidence>
<name>A0A066ZMX5_HYDMR</name>
<organism evidence="6 7">
    <name type="scientific">Hydrogenovibrio marinus</name>
    <dbReference type="NCBI Taxonomy" id="28885"/>
    <lineage>
        <taxon>Bacteria</taxon>
        <taxon>Pseudomonadati</taxon>
        <taxon>Pseudomonadota</taxon>
        <taxon>Gammaproteobacteria</taxon>
        <taxon>Thiotrichales</taxon>
        <taxon>Piscirickettsiaceae</taxon>
        <taxon>Hydrogenovibrio</taxon>
    </lineage>
</organism>
<sequence length="332" mass="38592">MEKSPMFEKRDFFKLPVSYFSMPMGLIGLGIEVHHFERIIASGTTFSAWIMHLAWLILAAMTVFSFANLFKAEGRQFIKAQWQNSISLLDFPILTLTALLLLLSLEDFNEGQGLWLIAFALIVIAHTFLNIEILTRWLNDTNLKLQDIRPTFFILLSGNFMVVIVGDFYLPKSYDEFLWFYFSVSLFLWFTFIFILFYRLIFEVSIQDTLRPSLFIILSPPSLGLIAYALLSHATEMSVVTWALFSFATFFLGMWFLMQRFFRKIRLTMIGWAFIYPLASYDVSLQFIYDLTGNPVILSLAFIVMVTNITLSSILLYHMTRTLLTRSIVEEQ</sequence>
<keyword evidence="7" id="KW-1185">Reference proteome</keyword>
<proteinExistence type="predicted"/>
<dbReference type="PANTHER" id="PTHR37955">
    <property type="entry name" value="TELLURITE RESISTANCE PROTEIN TEHA"/>
    <property type="match status" value="1"/>
</dbReference>
<keyword evidence="2 5" id="KW-0812">Transmembrane</keyword>